<dbReference type="Pfam" id="PF00622">
    <property type="entry name" value="SPRY"/>
    <property type="match status" value="1"/>
</dbReference>
<dbReference type="InterPro" id="IPR003877">
    <property type="entry name" value="SPRY_dom"/>
</dbReference>
<dbReference type="Gene3D" id="2.60.120.920">
    <property type="match status" value="1"/>
</dbReference>
<evidence type="ECO:0000256" key="4">
    <source>
        <dbReference type="PROSITE-ProRule" id="PRU00024"/>
    </source>
</evidence>
<name>A0A8C6WMG5_9GOBI</name>
<dbReference type="InterPro" id="IPR001870">
    <property type="entry name" value="B30.2/SPRY"/>
</dbReference>
<dbReference type="SMART" id="SM00449">
    <property type="entry name" value="SPRY"/>
    <property type="match status" value="1"/>
</dbReference>
<dbReference type="InterPro" id="IPR006574">
    <property type="entry name" value="PRY"/>
</dbReference>
<evidence type="ECO:0000259" key="6">
    <source>
        <dbReference type="PROSITE" id="PS50089"/>
    </source>
</evidence>
<dbReference type="Pfam" id="PF13445">
    <property type="entry name" value="zf-RING_UBOX"/>
    <property type="match status" value="1"/>
</dbReference>
<evidence type="ECO:0000259" key="7">
    <source>
        <dbReference type="PROSITE" id="PS50119"/>
    </source>
</evidence>
<dbReference type="Gene3D" id="3.30.40.10">
    <property type="entry name" value="Zinc/RING finger domain, C3HC4 (zinc finger)"/>
    <property type="match status" value="1"/>
</dbReference>
<dbReference type="SMART" id="SM00589">
    <property type="entry name" value="PRY"/>
    <property type="match status" value="1"/>
</dbReference>
<dbReference type="InterPro" id="IPR017907">
    <property type="entry name" value="Znf_RING_CS"/>
</dbReference>
<dbReference type="GO" id="GO:0008270">
    <property type="term" value="F:zinc ion binding"/>
    <property type="evidence" value="ECO:0007669"/>
    <property type="project" value="UniProtKB-KW"/>
</dbReference>
<keyword evidence="3" id="KW-0862">Zinc</keyword>
<protein>
    <submittedName>
        <fullName evidence="9">Tripartite motif containing 35-28</fullName>
    </submittedName>
</protein>
<dbReference type="SMART" id="SM00504">
    <property type="entry name" value="Ubox"/>
    <property type="match status" value="1"/>
</dbReference>
<organism evidence="9 10">
    <name type="scientific">Neogobius melanostomus</name>
    <name type="common">round goby</name>
    <dbReference type="NCBI Taxonomy" id="47308"/>
    <lineage>
        <taxon>Eukaryota</taxon>
        <taxon>Metazoa</taxon>
        <taxon>Chordata</taxon>
        <taxon>Craniata</taxon>
        <taxon>Vertebrata</taxon>
        <taxon>Euteleostomi</taxon>
        <taxon>Actinopterygii</taxon>
        <taxon>Neopterygii</taxon>
        <taxon>Teleostei</taxon>
        <taxon>Neoteleostei</taxon>
        <taxon>Acanthomorphata</taxon>
        <taxon>Gobiaria</taxon>
        <taxon>Gobiiformes</taxon>
        <taxon>Gobioidei</taxon>
        <taxon>Gobiidae</taxon>
        <taxon>Benthophilinae</taxon>
        <taxon>Neogobiini</taxon>
        <taxon>Neogobius</taxon>
    </lineage>
</organism>
<dbReference type="SUPFAM" id="SSF49899">
    <property type="entry name" value="Concanavalin A-like lectins/glucanases"/>
    <property type="match status" value="1"/>
</dbReference>
<dbReference type="InterPro" id="IPR043136">
    <property type="entry name" value="B30.2/SPRY_sf"/>
</dbReference>
<keyword evidence="10" id="KW-1185">Reference proteome</keyword>
<feature type="domain" description="RING-type" evidence="6">
    <location>
        <begin position="19"/>
        <end position="57"/>
    </location>
</feature>
<keyword evidence="1" id="KW-0479">Metal-binding</keyword>
<dbReference type="PROSITE" id="PS00518">
    <property type="entry name" value="ZF_RING_1"/>
    <property type="match status" value="1"/>
</dbReference>
<dbReference type="Gene3D" id="3.30.160.60">
    <property type="entry name" value="Classic Zinc Finger"/>
    <property type="match status" value="1"/>
</dbReference>
<dbReference type="PROSITE" id="PS50188">
    <property type="entry name" value="B302_SPRY"/>
    <property type="match status" value="1"/>
</dbReference>
<dbReference type="PROSITE" id="PS50089">
    <property type="entry name" value="ZF_RING_2"/>
    <property type="match status" value="1"/>
</dbReference>
<feature type="domain" description="B30.2/SPRY" evidence="8">
    <location>
        <begin position="276"/>
        <end position="474"/>
    </location>
</feature>
<reference evidence="9" key="1">
    <citation type="submission" date="2025-08" db="UniProtKB">
        <authorList>
            <consortium name="Ensembl"/>
        </authorList>
    </citation>
    <scope>IDENTIFICATION</scope>
</reference>
<dbReference type="InterPro" id="IPR003613">
    <property type="entry name" value="Ubox_domain"/>
</dbReference>
<evidence type="ECO:0000256" key="5">
    <source>
        <dbReference type="SAM" id="Coils"/>
    </source>
</evidence>
<keyword evidence="5" id="KW-0175">Coiled coil</keyword>
<dbReference type="Pfam" id="PF00643">
    <property type="entry name" value="zf-B_box"/>
    <property type="match status" value="1"/>
</dbReference>
<dbReference type="Pfam" id="PF13765">
    <property type="entry name" value="PRY"/>
    <property type="match status" value="1"/>
</dbReference>
<feature type="domain" description="B box-type" evidence="7">
    <location>
        <begin position="90"/>
        <end position="135"/>
    </location>
</feature>
<dbReference type="GO" id="GO:0004842">
    <property type="term" value="F:ubiquitin-protein transferase activity"/>
    <property type="evidence" value="ECO:0007669"/>
    <property type="project" value="InterPro"/>
</dbReference>
<dbReference type="Ensembl" id="ENSNMLT00000019963.1">
    <property type="protein sequence ID" value="ENSNMLP00000017752.1"/>
    <property type="gene ID" value="ENSNMLG00000011721.1"/>
</dbReference>
<dbReference type="InterPro" id="IPR013320">
    <property type="entry name" value="ConA-like_dom_sf"/>
</dbReference>
<dbReference type="PANTHER" id="PTHR24103">
    <property type="entry name" value="E3 UBIQUITIN-PROTEIN LIGASE TRIM"/>
    <property type="match status" value="1"/>
</dbReference>
<dbReference type="InterPro" id="IPR013083">
    <property type="entry name" value="Znf_RING/FYVE/PHD"/>
</dbReference>
<accession>A0A8C6WMG5</accession>
<dbReference type="SUPFAM" id="SSF57845">
    <property type="entry name" value="B-box zinc-binding domain"/>
    <property type="match status" value="1"/>
</dbReference>
<dbReference type="SUPFAM" id="SSF57850">
    <property type="entry name" value="RING/U-box"/>
    <property type="match status" value="1"/>
</dbReference>
<evidence type="ECO:0000313" key="10">
    <source>
        <dbReference type="Proteomes" id="UP000694523"/>
    </source>
</evidence>
<evidence type="ECO:0000313" key="9">
    <source>
        <dbReference type="Ensembl" id="ENSNMLP00000017752.1"/>
    </source>
</evidence>
<dbReference type="PRINTS" id="PR01407">
    <property type="entry name" value="BUTYPHLNCDUF"/>
</dbReference>
<dbReference type="CDD" id="cd12893">
    <property type="entry name" value="SPRY_PRY_TRIM35"/>
    <property type="match status" value="1"/>
</dbReference>
<dbReference type="InterPro" id="IPR050143">
    <property type="entry name" value="TRIM/RBCC"/>
</dbReference>
<dbReference type="InterPro" id="IPR027370">
    <property type="entry name" value="Znf-RING_euk"/>
</dbReference>
<dbReference type="SMART" id="SM00184">
    <property type="entry name" value="RING"/>
    <property type="match status" value="1"/>
</dbReference>
<sequence>MDVDMEDETSDALRQDLTCPVCQTIFTDPVTLPCTHSFCRACLQRSWQVNKKCPVCRELFTNDKAVANRVLKNTCETFVAQTKWRSPPKPSEFSCTLHFKPLELFCELDERPVCVDCATLHSTHHLLSVKDGVPLCKSELNDKVEYFERKIESFEKMRQKFIKSAEYIKQQAEEAEDQIKKEFERLHNFLRAEENRRLEALATEKEEKFITMQEKIFQTEGDLKSLHEHVETLKKGLDSEDLPLLMNFQNIKIQTHCIRSLPQFEPNSLLLMSKHVGSLGFNIWKSMKDCVQYYPVVLDPNSASPWLSLSPDLTSIRESPERLSVPDNSDRFDPCVFVLGAEGYTSGKHKWEVTVDDNPKWILGVCKESVARKKKFTVSTSRGVWAIGLSKGVYTALEPERQELAVSPRPEKIRIKLSINEDKHEVSFWDAKIAKFLFAFTFNMEEDDKEKIYPIFGPGLHSTPMVLVPGKIAVYTS</sequence>
<dbReference type="InterPro" id="IPR001841">
    <property type="entry name" value="Znf_RING"/>
</dbReference>
<dbReference type="InterPro" id="IPR000315">
    <property type="entry name" value="Znf_B-box"/>
</dbReference>
<dbReference type="InterPro" id="IPR003879">
    <property type="entry name" value="Butyrophylin_SPRY"/>
</dbReference>
<evidence type="ECO:0000256" key="2">
    <source>
        <dbReference type="ARBA" id="ARBA00022771"/>
    </source>
</evidence>
<dbReference type="GO" id="GO:0016567">
    <property type="term" value="P:protein ubiquitination"/>
    <property type="evidence" value="ECO:0007669"/>
    <property type="project" value="InterPro"/>
</dbReference>
<feature type="coiled-coil region" evidence="5">
    <location>
        <begin position="137"/>
        <end position="192"/>
    </location>
</feature>
<dbReference type="PROSITE" id="PS50119">
    <property type="entry name" value="ZF_BBOX"/>
    <property type="match status" value="1"/>
</dbReference>
<proteinExistence type="predicted"/>
<evidence type="ECO:0000259" key="8">
    <source>
        <dbReference type="PROSITE" id="PS50188"/>
    </source>
</evidence>
<dbReference type="Proteomes" id="UP000694523">
    <property type="component" value="Unplaced"/>
</dbReference>
<evidence type="ECO:0000256" key="1">
    <source>
        <dbReference type="ARBA" id="ARBA00022723"/>
    </source>
</evidence>
<dbReference type="AlphaFoldDB" id="A0A8C6WMG5"/>
<reference evidence="9" key="2">
    <citation type="submission" date="2025-09" db="UniProtKB">
        <authorList>
            <consortium name="Ensembl"/>
        </authorList>
    </citation>
    <scope>IDENTIFICATION</scope>
</reference>
<keyword evidence="2 4" id="KW-0863">Zinc-finger</keyword>
<evidence type="ECO:0000256" key="3">
    <source>
        <dbReference type="ARBA" id="ARBA00022833"/>
    </source>
</evidence>